<organism evidence="2 3">
    <name type="scientific">Solimicrobium silvestre</name>
    <dbReference type="NCBI Taxonomy" id="2099400"/>
    <lineage>
        <taxon>Bacteria</taxon>
        <taxon>Pseudomonadati</taxon>
        <taxon>Pseudomonadota</taxon>
        <taxon>Betaproteobacteria</taxon>
        <taxon>Burkholderiales</taxon>
        <taxon>Oxalobacteraceae</taxon>
        <taxon>Solimicrobium</taxon>
    </lineage>
</organism>
<reference evidence="2 3" key="1">
    <citation type="submission" date="2018-02" db="EMBL/GenBank/DDBJ databases">
        <title>Solimicrobium silvestre gen. nov., sp. nov., isolated from alpine forest soil.</title>
        <authorList>
            <person name="Margesin R."/>
            <person name="Albuquerque L."/>
            <person name="Zhang D.-C."/>
            <person name="Froufe H.J.C."/>
            <person name="Severino R."/>
            <person name="Roxo I."/>
            <person name="Egas C."/>
            <person name="Da Costa M.S."/>
        </authorList>
    </citation>
    <scope>NUCLEOTIDE SEQUENCE [LARGE SCALE GENOMIC DNA]</scope>
    <source>
        <strain evidence="2 3">S20-91</strain>
    </source>
</reference>
<feature type="signal peptide" evidence="1">
    <location>
        <begin position="1"/>
        <end position="23"/>
    </location>
</feature>
<dbReference type="AlphaFoldDB" id="A0A2S9GUR5"/>
<keyword evidence="3" id="KW-1185">Reference proteome</keyword>
<evidence type="ECO:0000256" key="1">
    <source>
        <dbReference type="SAM" id="SignalP"/>
    </source>
</evidence>
<dbReference type="Proteomes" id="UP000237839">
    <property type="component" value="Unassembled WGS sequence"/>
</dbReference>
<dbReference type="EMBL" id="PUGF01000023">
    <property type="protein sequence ID" value="PRC91454.1"/>
    <property type="molecule type" value="Genomic_DNA"/>
</dbReference>
<feature type="chain" id="PRO_5015411837" evidence="1">
    <location>
        <begin position="24"/>
        <end position="83"/>
    </location>
</feature>
<gene>
    <name evidence="2" type="ORF">S2091_3869</name>
</gene>
<proteinExistence type="predicted"/>
<accession>A0A2S9GUR5</accession>
<protein>
    <submittedName>
        <fullName evidence="2">Uncharacterized protein</fullName>
    </submittedName>
</protein>
<name>A0A2S9GUR5_9BURK</name>
<evidence type="ECO:0000313" key="3">
    <source>
        <dbReference type="Proteomes" id="UP000237839"/>
    </source>
</evidence>
<keyword evidence="1" id="KW-0732">Signal</keyword>
<evidence type="ECO:0000313" key="2">
    <source>
        <dbReference type="EMBL" id="PRC91454.1"/>
    </source>
</evidence>
<comment type="caution">
    <text evidence="2">The sequence shown here is derived from an EMBL/GenBank/DDBJ whole genome shotgun (WGS) entry which is preliminary data.</text>
</comment>
<sequence length="83" mass="8902">MKLKFISLLFAVLALMITPVTNAQVRIGVGIGVNTCGYPALYQACPYYAPPVGVYVGGGYWGVHRGNGPRGHDRGHSDGRGRR</sequence>